<evidence type="ECO:0000313" key="3">
    <source>
        <dbReference type="Proteomes" id="UP000186684"/>
    </source>
</evidence>
<name>A0A1N7K643_9RHOB</name>
<dbReference type="InterPro" id="IPR018712">
    <property type="entry name" value="Tle1-like_cat"/>
</dbReference>
<dbReference type="EMBL" id="FTOQ01000001">
    <property type="protein sequence ID" value="SIS57083.1"/>
    <property type="molecule type" value="Genomic_DNA"/>
</dbReference>
<dbReference type="Pfam" id="PF09994">
    <property type="entry name" value="T6SS_Tle1-like_cat"/>
    <property type="match status" value="1"/>
</dbReference>
<evidence type="ECO:0000259" key="1">
    <source>
        <dbReference type="Pfam" id="PF09994"/>
    </source>
</evidence>
<dbReference type="AlphaFoldDB" id="A0A1N7K643"/>
<keyword evidence="3" id="KW-1185">Reference proteome</keyword>
<protein>
    <submittedName>
        <fullName evidence="2">Uncharacterized alpha/beta hydrolase domain</fullName>
    </submittedName>
</protein>
<feature type="domain" description="T6SS Phospholipase effector Tle1-like catalytic" evidence="1">
    <location>
        <begin position="3"/>
        <end position="285"/>
    </location>
</feature>
<dbReference type="GO" id="GO:0016787">
    <property type="term" value="F:hydrolase activity"/>
    <property type="evidence" value="ECO:0007669"/>
    <property type="project" value="UniProtKB-KW"/>
</dbReference>
<evidence type="ECO:0000313" key="2">
    <source>
        <dbReference type="EMBL" id="SIS57083.1"/>
    </source>
</evidence>
<sequence length="395" mass="45262">MPKKIILLLDGTSNQIDAKQRTNVLRLYQCLRKMDDQVVYYDPGVGTIGDENVWLSAWRKVQEVWGMATGWGLDRNVKDAYQFLVENYDPGGEAEDGTKVPADEIYLFGFSRGAYSARVLAGFLHAFGIIEPRNLNLLNYAYRAYKRIGEGGGAHAFEEIRLYENILDPHRPTIRFMGLFDTVASVIEWGRFGPRLKSHAFTKNNTSVQAIAHAVSIHERRTMFRGKLWPEGQVFKPNRFMKTEDAPEQHALEVWFWGVHGDIGGGYGEAESRLAKLPLVWMIEEAEAQGAVFWTQTVNKIARGTKDDYVPPDPLGKQHDSMSIWWRIVEILPRRKPEDSKKASIFGWYMPLCDPRTIPEDARLHWSVKVRAEHDNRWPVNTPDTYRIEGTPPED</sequence>
<gene>
    <name evidence="2" type="ORF">SAMN05421759_101488</name>
</gene>
<proteinExistence type="predicted"/>
<accession>A0A1N7K643</accession>
<dbReference type="STRING" id="633194.SAMN05421759_101488"/>
<dbReference type="RefSeq" id="WP_076444618.1">
    <property type="nucleotide sequence ID" value="NZ_FTOQ01000001.1"/>
</dbReference>
<dbReference type="PANTHER" id="PTHR33840:SF1">
    <property type="entry name" value="TLE1 PHOSPHOLIPASE DOMAIN-CONTAINING PROTEIN"/>
    <property type="match status" value="1"/>
</dbReference>
<organism evidence="2 3">
    <name type="scientific">Roseivivax lentus</name>
    <dbReference type="NCBI Taxonomy" id="633194"/>
    <lineage>
        <taxon>Bacteria</taxon>
        <taxon>Pseudomonadati</taxon>
        <taxon>Pseudomonadota</taxon>
        <taxon>Alphaproteobacteria</taxon>
        <taxon>Rhodobacterales</taxon>
        <taxon>Roseobacteraceae</taxon>
        <taxon>Roseivivax</taxon>
    </lineage>
</organism>
<dbReference type="OrthoDB" id="4378831at2"/>
<dbReference type="PANTHER" id="PTHR33840">
    <property type="match status" value="1"/>
</dbReference>
<dbReference type="SUPFAM" id="SSF53474">
    <property type="entry name" value="alpha/beta-Hydrolases"/>
    <property type="match status" value="1"/>
</dbReference>
<keyword evidence="2" id="KW-0378">Hydrolase</keyword>
<reference evidence="3" key="1">
    <citation type="submission" date="2017-01" db="EMBL/GenBank/DDBJ databases">
        <authorList>
            <person name="Varghese N."/>
            <person name="Submissions S."/>
        </authorList>
    </citation>
    <scope>NUCLEOTIDE SEQUENCE [LARGE SCALE GENOMIC DNA]</scope>
    <source>
        <strain evidence="3">DSM 29430</strain>
    </source>
</reference>
<dbReference type="Proteomes" id="UP000186684">
    <property type="component" value="Unassembled WGS sequence"/>
</dbReference>
<dbReference type="InterPro" id="IPR029058">
    <property type="entry name" value="AB_hydrolase_fold"/>
</dbReference>